<reference evidence="1 2" key="1">
    <citation type="submission" date="2023-11" db="EMBL/GenBank/DDBJ databases">
        <title>Genome sequence of Microbacterium rhizosphaerae KACC 19337.</title>
        <authorList>
            <person name="Choi H."/>
            <person name="Kim S."/>
            <person name="Kim Y."/>
            <person name="Kwon S.-W."/>
            <person name="Heo J."/>
        </authorList>
    </citation>
    <scope>NUCLEOTIDE SEQUENCE [LARGE SCALE GENOMIC DNA]</scope>
    <source>
        <strain evidence="1 2">KACC 19337</strain>
    </source>
</reference>
<dbReference type="Proteomes" id="UP001323798">
    <property type="component" value="Chromosome"/>
</dbReference>
<dbReference type="RefSeq" id="WP_320941117.1">
    <property type="nucleotide sequence ID" value="NZ_BAABEU010000006.1"/>
</dbReference>
<proteinExistence type="predicted"/>
<protein>
    <submittedName>
        <fullName evidence="1">Uncharacterized protein</fullName>
    </submittedName>
</protein>
<dbReference type="EMBL" id="CP139368">
    <property type="protein sequence ID" value="WPR88397.1"/>
    <property type="molecule type" value="Genomic_DNA"/>
</dbReference>
<evidence type="ECO:0000313" key="1">
    <source>
        <dbReference type="EMBL" id="WPR88397.1"/>
    </source>
</evidence>
<keyword evidence="2" id="KW-1185">Reference proteome</keyword>
<accession>A0ABZ0SL22</accession>
<gene>
    <name evidence="1" type="ORF">SM116_11470</name>
</gene>
<name>A0ABZ0SL22_9MICO</name>
<evidence type="ECO:0000313" key="2">
    <source>
        <dbReference type="Proteomes" id="UP001323798"/>
    </source>
</evidence>
<organism evidence="1 2">
    <name type="scientific">Microbacterium rhizosphaerae</name>
    <dbReference type="NCBI Taxonomy" id="1678237"/>
    <lineage>
        <taxon>Bacteria</taxon>
        <taxon>Bacillati</taxon>
        <taxon>Actinomycetota</taxon>
        <taxon>Actinomycetes</taxon>
        <taxon>Micrococcales</taxon>
        <taxon>Microbacteriaceae</taxon>
        <taxon>Microbacterium</taxon>
    </lineage>
</organism>
<sequence length="57" mass="6832">MESPLTPRQEEYFEILERIDPSPEMRRIIEDTKRDLREGDKVVRGFTRVKGFTPNDH</sequence>